<keyword evidence="5 9" id="KW-0378">Hydrolase</keyword>
<evidence type="ECO:0000256" key="6">
    <source>
        <dbReference type="ARBA" id="ARBA00022825"/>
    </source>
</evidence>
<evidence type="ECO:0000256" key="7">
    <source>
        <dbReference type="ARBA" id="ARBA00023145"/>
    </source>
</evidence>
<evidence type="ECO:0000259" key="11">
    <source>
        <dbReference type="PROSITE" id="PS50240"/>
    </source>
</evidence>
<keyword evidence="7" id="KW-0865">Zymogen</keyword>
<dbReference type="InterPro" id="IPR018114">
    <property type="entry name" value="TRYPSIN_HIS"/>
</dbReference>
<evidence type="ECO:0000256" key="5">
    <source>
        <dbReference type="ARBA" id="ARBA00022801"/>
    </source>
</evidence>
<reference evidence="12" key="1">
    <citation type="submission" date="2021-02" db="EMBL/GenBank/DDBJ databases">
        <authorList>
            <person name="Nowell W R."/>
        </authorList>
    </citation>
    <scope>NUCLEOTIDE SEQUENCE</scope>
</reference>
<dbReference type="GO" id="GO:0006508">
    <property type="term" value="P:proteolysis"/>
    <property type="evidence" value="ECO:0007669"/>
    <property type="project" value="UniProtKB-KW"/>
</dbReference>
<evidence type="ECO:0000256" key="8">
    <source>
        <dbReference type="ARBA" id="ARBA00023157"/>
    </source>
</evidence>
<organism evidence="12 13">
    <name type="scientific">Rotaria socialis</name>
    <dbReference type="NCBI Taxonomy" id="392032"/>
    <lineage>
        <taxon>Eukaryota</taxon>
        <taxon>Metazoa</taxon>
        <taxon>Spiralia</taxon>
        <taxon>Gnathifera</taxon>
        <taxon>Rotifera</taxon>
        <taxon>Eurotatoria</taxon>
        <taxon>Bdelloidea</taxon>
        <taxon>Philodinida</taxon>
        <taxon>Philodinidae</taxon>
        <taxon>Rotaria</taxon>
    </lineage>
</organism>
<evidence type="ECO:0000256" key="3">
    <source>
        <dbReference type="ARBA" id="ARBA00022670"/>
    </source>
</evidence>
<dbReference type="Gene3D" id="2.40.10.10">
    <property type="entry name" value="Trypsin-like serine proteases"/>
    <property type="match status" value="1"/>
</dbReference>
<dbReference type="AlphaFoldDB" id="A0A821NN86"/>
<evidence type="ECO:0000256" key="2">
    <source>
        <dbReference type="ARBA" id="ARBA00022525"/>
    </source>
</evidence>
<dbReference type="PROSITE" id="PS00135">
    <property type="entry name" value="TRYPSIN_SER"/>
    <property type="match status" value="1"/>
</dbReference>
<keyword evidence="3 9" id="KW-0645">Protease</keyword>
<dbReference type="InterPro" id="IPR009003">
    <property type="entry name" value="Peptidase_S1_PA"/>
</dbReference>
<dbReference type="Pfam" id="PF00089">
    <property type="entry name" value="Trypsin"/>
    <property type="match status" value="1"/>
</dbReference>
<feature type="signal peptide" evidence="10">
    <location>
        <begin position="1"/>
        <end position="19"/>
    </location>
</feature>
<evidence type="ECO:0000256" key="4">
    <source>
        <dbReference type="ARBA" id="ARBA00022729"/>
    </source>
</evidence>
<gene>
    <name evidence="12" type="ORF">QYT958_LOCUS23067</name>
</gene>
<dbReference type="SMART" id="SM00020">
    <property type="entry name" value="Tryp_SPc"/>
    <property type="match status" value="1"/>
</dbReference>
<dbReference type="Proteomes" id="UP000663848">
    <property type="component" value="Unassembled WGS sequence"/>
</dbReference>
<dbReference type="InterPro" id="IPR043504">
    <property type="entry name" value="Peptidase_S1_PA_chymotrypsin"/>
</dbReference>
<comment type="subcellular location">
    <subcellularLocation>
        <location evidence="1">Secreted</location>
    </subcellularLocation>
</comment>
<dbReference type="InterPro" id="IPR033116">
    <property type="entry name" value="TRYPSIN_SER"/>
</dbReference>
<dbReference type="PANTHER" id="PTHR24252">
    <property type="entry name" value="ACROSIN-RELATED"/>
    <property type="match status" value="1"/>
</dbReference>
<dbReference type="PROSITE" id="PS50240">
    <property type="entry name" value="TRYPSIN_DOM"/>
    <property type="match status" value="1"/>
</dbReference>
<proteinExistence type="predicted"/>
<name>A0A821NN86_9BILA</name>
<keyword evidence="2" id="KW-0964">Secreted</keyword>
<dbReference type="FunFam" id="2.40.10.10:FF:000146">
    <property type="entry name" value="Serine protease 53"/>
    <property type="match status" value="1"/>
</dbReference>
<comment type="caution">
    <text evidence="12">The sequence shown here is derived from an EMBL/GenBank/DDBJ whole genome shotgun (WGS) entry which is preliminary data.</text>
</comment>
<protein>
    <recommendedName>
        <fullName evidence="11">Peptidase S1 domain-containing protein</fullName>
    </recommendedName>
</protein>
<dbReference type="PROSITE" id="PS00134">
    <property type="entry name" value="TRYPSIN_HIS"/>
    <property type="match status" value="1"/>
</dbReference>
<dbReference type="PRINTS" id="PR00722">
    <property type="entry name" value="CHYMOTRYPSIN"/>
</dbReference>
<keyword evidence="6 9" id="KW-0720">Serine protease</keyword>
<dbReference type="SUPFAM" id="SSF50494">
    <property type="entry name" value="Trypsin-like serine proteases"/>
    <property type="match status" value="1"/>
</dbReference>
<dbReference type="EMBL" id="CAJOBR010004579">
    <property type="protein sequence ID" value="CAF4787263.1"/>
    <property type="molecule type" value="Genomic_DNA"/>
</dbReference>
<evidence type="ECO:0000256" key="10">
    <source>
        <dbReference type="SAM" id="SignalP"/>
    </source>
</evidence>
<evidence type="ECO:0000313" key="12">
    <source>
        <dbReference type="EMBL" id="CAF4787263.1"/>
    </source>
</evidence>
<evidence type="ECO:0000256" key="9">
    <source>
        <dbReference type="RuleBase" id="RU363034"/>
    </source>
</evidence>
<dbReference type="CDD" id="cd00190">
    <property type="entry name" value="Tryp_SPc"/>
    <property type="match status" value="1"/>
</dbReference>
<dbReference type="InterPro" id="IPR001254">
    <property type="entry name" value="Trypsin_dom"/>
</dbReference>
<keyword evidence="4 10" id="KW-0732">Signal</keyword>
<feature type="domain" description="Peptidase S1" evidence="11">
    <location>
        <begin position="45"/>
        <end position="290"/>
    </location>
</feature>
<dbReference type="PANTHER" id="PTHR24252:SF7">
    <property type="entry name" value="HYALIN"/>
    <property type="match status" value="1"/>
</dbReference>
<dbReference type="GO" id="GO:0004252">
    <property type="term" value="F:serine-type endopeptidase activity"/>
    <property type="evidence" value="ECO:0007669"/>
    <property type="project" value="InterPro"/>
</dbReference>
<evidence type="ECO:0000313" key="13">
    <source>
        <dbReference type="Proteomes" id="UP000663848"/>
    </source>
</evidence>
<keyword evidence="8" id="KW-1015">Disulfide bond</keyword>
<accession>A0A821NN86</accession>
<feature type="chain" id="PRO_5032269344" description="Peptidase S1 domain-containing protein" evidence="10">
    <location>
        <begin position="20"/>
        <end position="313"/>
    </location>
</feature>
<dbReference type="GO" id="GO:0005576">
    <property type="term" value="C:extracellular region"/>
    <property type="evidence" value="ECO:0007669"/>
    <property type="project" value="UniProtKB-SubCell"/>
</dbReference>
<sequence>MQICLVSWIVSILFITIKSDNKTTYICDRRLSCGCSSNVAVLARIIGGEEVLSHSWGWMVGLYRSNSYFCGGSLIELDLILTAAHCMKSELTKLANITVIAGSNSLSNRDGQGQIRHVHEVFMHPDFDNNLNVNDIAIIRLSSPFDISVSKIATICLPAAVTLESIAKLEYPVPGTALVVIGWGVISTSNPNPSTSLQQVTIQAVESTSSACKTPAQEMANVTLQFCAGVSGGGKDSCQGDSGSPIMAFFDNRWYIMGITSIGYGCALPGHSGIYTRLAYYIPFIETIKNKNQTIFSSVLASTPNNSCFIYNK</sequence>
<evidence type="ECO:0000256" key="1">
    <source>
        <dbReference type="ARBA" id="ARBA00004613"/>
    </source>
</evidence>
<dbReference type="InterPro" id="IPR001314">
    <property type="entry name" value="Peptidase_S1A"/>
</dbReference>